<evidence type="ECO:0000313" key="4">
    <source>
        <dbReference type="EMBL" id="RDI51323.1"/>
    </source>
</evidence>
<feature type="chain" id="PRO_5046524020" evidence="2">
    <location>
        <begin position="21"/>
        <end position="616"/>
    </location>
</feature>
<dbReference type="Gene3D" id="2.60.120.430">
    <property type="entry name" value="Galactose-binding lectin"/>
    <property type="match status" value="2"/>
</dbReference>
<evidence type="ECO:0000256" key="1">
    <source>
        <dbReference type="ARBA" id="ARBA00022729"/>
    </source>
</evidence>
<evidence type="ECO:0000259" key="3">
    <source>
        <dbReference type="Pfam" id="PF18962"/>
    </source>
</evidence>
<evidence type="ECO:0000313" key="5">
    <source>
        <dbReference type="Proteomes" id="UP000254518"/>
    </source>
</evidence>
<dbReference type="SUPFAM" id="SSF49785">
    <property type="entry name" value="Galactose-binding domain-like"/>
    <property type="match status" value="2"/>
</dbReference>
<dbReference type="NCBIfam" id="TIGR04183">
    <property type="entry name" value="Por_Secre_tail"/>
    <property type="match status" value="1"/>
</dbReference>
<feature type="signal peptide" evidence="2">
    <location>
        <begin position="1"/>
        <end position="20"/>
    </location>
</feature>
<dbReference type="InterPro" id="IPR008979">
    <property type="entry name" value="Galactose-bd-like_sf"/>
</dbReference>
<dbReference type="Pfam" id="PF18962">
    <property type="entry name" value="Por_Secre_tail"/>
    <property type="match status" value="1"/>
</dbReference>
<accession>A0ABX9HWY3</accession>
<dbReference type="InterPro" id="IPR026444">
    <property type="entry name" value="Secre_tail"/>
</dbReference>
<dbReference type="EMBL" id="QQBA01000014">
    <property type="protein sequence ID" value="RDI51323.1"/>
    <property type="molecule type" value="Genomic_DNA"/>
</dbReference>
<feature type="domain" description="Secretion system C-terminal sorting" evidence="3">
    <location>
        <begin position="546"/>
        <end position="614"/>
    </location>
</feature>
<name>A0ABX9HWY3_9FLAO</name>
<keyword evidence="1 2" id="KW-0732">Signal</keyword>
<comment type="caution">
    <text evidence="4">The sequence shown here is derived from an EMBL/GenBank/DDBJ whole genome shotgun (WGS) entry which is preliminary data.</text>
</comment>
<organism evidence="4 5">
    <name type="scientific">Flavobacterium glaciei</name>
    <dbReference type="NCBI Taxonomy" id="386300"/>
    <lineage>
        <taxon>Bacteria</taxon>
        <taxon>Pseudomonadati</taxon>
        <taxon>Bacteroidota</taxon>
        <taxon>Flavobacteriia</taxon>
        <taxon>Flavobacteriales</taxon>
        <taxon>Flavobacteriaceae</taxon>
        <taxon>Flavobacterium</taxon>
    </lineage>
</organism>
<sequence>MKKITLFILLLIFSVGFSQNAPITFETGEFGSTWSFATFENGSGAGYSKVANPFPGGINSSATVGKFVAGTSASGAQPYAGFETAHASGANGIGTFTLSTSNCIIKIMVYKTVISDVALKFAIANGGAQPEIKVPNTKINEWEELTFDFSGKIGLNETINIDQMIFFLDFNARTVETTSYFDNVTFSAKTAAPTPTEPMVAAPTPTKPASDVISLFSNAYTNVPITTWRTDWSAGSTLTDMQIAGNDTKKYTNLNYFGVDVTGTIDATAMTFIHIDIWTPDLTAFKIKLVDFGPNGVYQGGDDKEFEITRTPTLSGWNSFDIPLSEFTDLTTRGNIAQLVFSGAPAGTVYIDNVYFSKTAAPAPTPTEPMVAAPTPTTTSADVISLFSNAYTNVPITTWRTDWSAGSTLTDMQIAGNDTKKYTNLNYFGVDVTGTINATPMLYFHIDVWTPDLTAFKIKLVDFGPNGVYQGGDDMEFEITRTPTLSGWNSFDIPLSEFTGLTTRGNIAQLVFSGAPAGTVYIDNVYFSKTASTLSVPTFEISKVMMYPNPVTNYFTIDANSEIDNVSVYNVLGQEVLVRSPKSNSTTIQTSQLSKGVYIVKTVVEGKVATTKMIKE</sequence>
<dbReference type="RefSeq" id="WP_114755024.1">
    <property type="nucleotide sequence ID" value="NZ_QQBA01000014.1"/>
</dbReference>
<reference evidence="4 5" key="1">
    <citation type="submission" date="2018-07" db="EMBL/GenBank/DDBJ databases">
        <title>Genomic Encyclopedia of Type Strains, Phase IV (KMG-IV): sequencing the most valuable type-strain genomes for metagenomic binning, comparative biology and taxonomic classification.</title>
        <authorList>
            <person name="Goeker M."/>
        </authorList>
    </citation>
    <scope>NUCLEOTIDE SEQUENCE [LARGE SCALE GENOMIC DNA]</scope>
    <source>
        <strain evidence="4 5">DSM 19728</strain>
    </source>
</reference>
<protein>
    <submittedName>
        <fullName evidence="4">Secreted protein (Por secretion system target)</fullName>
    </submittedName>
</protein>
<keyword evidence="5" id="KW-1185">Reference proteome</keyword>
<evidence type="ECO:0000256" key="2">
    <source>
        <dbReference type="SAM" id="SignalP"/>
    </source>
</evidence>
<gene>
    <name evidence="4" type="ORF">DFR66_11455</name>
</gene>
<proteinExistence type="predicted"/>
<dbReference type="Proteomes" id="UP000254518">
    <property type="component" value="Unassembled WGS sequence"/>
</dbReference>